<name>A0AAD9IPB0_9ANNE</name>
<evidence type="ECO:0000313" key="2">
    <source>
        <dbReference type="EMBL" id="KAK2138582.1"/>
    </source>
</evidence>
<dbReference type="EMBL" id="JAODUP010002761">
    <property type="protein sequence ID" value="KAK2138582.1"/>
    <property type="molecule type" value="Genomic_DNA"/>
</dbReference>
<dbReference type="InterPro" id="IPR016186">
    <property type="entry name" value="C-type_lectin-like/link_sf"/>
</dbReference>
<organism evidence="2 3">
    <name type="scientific">Paralvinella palmiformis</name>
    <dbReference type="NCBI Taxonomy" id="53620"/>
    <lineage>
        <taxon>Eukaryota</taxon>
        <taxon>Metazoa</taxon>
        <taxon>Spiralia</taxon>
        <taxon>Lophotrochozoa</taxon>
        <taxon>Annelida</taxon>
        <taxon>Polychaeta</taxon>
        <taxon>Sedentaria</taxon>
        <taxon>Canalipalpata</taxon>
        <taxon>Terebellida</taxon>
        <taxon>Terebelliformia</taxon>
        <taxon>Alvinellidae</taxon>
        <taxon>Paralvinella</taxon>
    </lineage>
</organism>
<reference evidence="2" key="1">
    <citation type="journal article" date="2023" name="Mol. Biol. Evol.">
        <title>Third-Generation Sequencing Reveals the Adaptive Role of the Epigenome in Three Deep-Sea Polychaetes.</title>
        <authorList>
            <person name="Perez M."/>
            <person name="Aroh O."/>
            <person name="Sun Y."/>
            <person name="Lan Y."/>
            <person name="Juniper S.K."/>
            <person name="Young C.R."/>
            <person name="Angers B."/>
            <person name="Qian P.Y."/>
        </authorList>
    </citation>
    <scope>NUCLEOTIDE SEQUENCE</scope>
    <source>
        <strain evidence="2">P08H-3</strain>
    </source>
</reference>
<dbReference type="SMART" id="SM00034">
    <property type="entry name" value="CLECT"/>
    <property type="match status" value="1"/>
</dbReference>
<dbReference type="PANTHER" id="PTHR45710:SF26">
    <property type="entry name" value="RH26557P"/>
    <property type="match status" value="1"/>
</dbReference>
<feature type="domain" description="C-type lectin" evidence="1">
    <location>
        <begin position="117"/>
        <end position="238"/>
    </location>
</feature>
<dbReference type="Pfam" id="PF00059">
    <property type="entry name" value="Lectin_C"/>
    <property type="match status" value="2"/>
</dbReference>
<gene>
    <name evidence="2" type="ORF">LSH36_2772g00000</name>
</gene>
<sequence>MFVVIYIPGCCVLSSNCQHIINTVCEGSSCYYLYEPDTSYLTWDQSLDACNNEGLEMARIESSQTQKVIERLLQDLPQNTQRQIWIGGRRSIDDKWRYMNGSEFDKQDSCSSSDSHFDDKCYRKTKYNGPDGNRIDWYNGETYCSQSDIQGDIAYSYLDDDTLINDIINFVDDSKVCVQLWFGVRKRIWFWMTGSNINGDKQPIHYFNWDNNIKIDSSDDDCIYIDIDKGNKWFTQSCTGTPLRYFVCMNSNLRRRIQSLTYEVKRSNSRNIDVTTGILETPGLSISDDVTQISTQIQQDIQDKQYEVIDGGREKRQNTEMSPDFVNIQRETESDPYEKPSTYINMVDRPNVYQSLNNN</sequence>
<keyword evidence="3" id="KW-1185">Reference proteome</keyword>
<evidence type="ECO:0000313" key="3">
    <source>
        <dbReference type="Proteomes" id="UP001208570"/>
    </source>
</evidence>
<dbReference type="InterPro" id="IPR050828">
    <property type="entry name" value="C-type_lectin/matrix_domain"/>
</dbReference>
<dbReference type="Proteomes" id="UP001208570">
    <property type="component" value="Unassembled WGS sequence"/>
</dbReference>
<dbReference type="CDD" id="cd00037">
    <property type="entry name" value="CLECT"/>
    <property type="match status" value="1"/>
</dbReference>
<feature type="domain" description="C-type lectin" evidence="1">
    <location>
        <begin position="26"/>
        <end position="121"/>
    </location>
</feature>
<dbReference type="PANTHER" id="PTHR45710">
    <property type="entry name" value="C-TYPE LECTIN DOMAIN-CONTAINING PROTEIN 180"/>
    <property type="match status" value="1"/>
</dbReference>
<dbReference type="AlphaFoldDB" id="A0AAD9IPB0"/>
<proteinExistence type="predicted"/>
<evidence type="ECO:0000259" key="1">
    <source>
        <dbReference type="PROSITE" id="PS50041"/>
    </source>
</evidence>
<comment type="caution">
    <text evidence="2">The sequence shown here is derived from an EMBL/GenBank/DDBJ whole genome shotgun (WGS) entry which is preliminary data.</text>
</comment>
<dbReference type="Gene3D" id="3.10.100.10">
    <property type="entry name" value="Mannose-Binding Protein A, subunit A"/>
    <property type="match status" value="2"/>
</dbReference>
<dbReference type="InterPro" id="IPR001304">
    <property type="entry name" value="C-type_lectin-like"/>
</dbReference>
<dbReference type="PROSITE" id="PS50041">
    <property type="entry name" value="C_TYPE_LECTIN_2"/>
    <property type="match status" value="2"/>
</dbReference>
<protein>
    <recommendedName>
        <fullName evidence="1">C-type lectin domain-containing protein</fullName>
    </recommendedName>
</protein>
<accession>A0AAD9IPB0</accession>
<dbReference type="InterPro" id="IPR016187">
    <property type="entry name" value="CTDL_fold"/>
</dbReference>
<dbReference type="SUPFAM" id="SSF56436">
    <property type="entry name" value="C-type lectin-like"/>
    <property type="match status" value="2"/>
</dbReference>